<gene>
    <name evidence="1" type="ORF">DFO65_103364</name>
</gene>
<accession>A0A366IP01</accession>
<dbReference type="EMBL" id="QNSB01000003">
    <property type="protein sequence ID" value="RBP73069.1"/>
    <property type="molecule type" value="Genomic_DNA"/>
</dbReference>
<dbReference type="Proteomes" id="UP000253509">
    <property type="component" value="Unassembled WGS sequence"/>
</dbReference>
<sequence length="93" mass="10549">MPDYSVRPTAAPGKLEHRTLVAAADWFMNHIGGWRPIRDMPLTTVGCLVDILDRRRIHTGLTVQGISHHGGLVYIYTRFGVLASDDMKWRPHE</sequence>
<dbReference type="RefSeq" id="WP_113903526.1">
    <property type="nucleotide sequence ID" value="NZ_QNSB01000003.1"/>
</dbReference>
<evidence type="ECO:0000313" key="2">
    <source>
        <dbReference type="Proteomes" id="UP000253509"/>
    </source>
</evidence>
<name>A0A366IP01_9MICO</name>
<dbReference type="AlphaFoldDB" id="A0A366IP01"/>
<proteinExistence type="predicted"/>
<keyword evidence="2" id="KW-1185">Reference proteome</keyword>
<organism evidence="1 2">
    <name type="scientific">Brevibacterium celere</name>
    <dbReference type="NCBI Taxonomy" id="225845"/>
    <lineage>
        <taxon>Bacteria</taxon>
        <taxon>Bacillati</taxon>
        <taxon>Actinomycetota</taxon>
        <taxon>Actinomycetes</taxon>
        <taxon>Micrococcales</taxon>
        <taxon>Brevibacteriaceae</taxon>
        <taxon>Brevibacterium</taxon>
    </lineage>
</organism>
<comment type="caution">
    <text evidence="1">The sequence shown here is derived from an EMBL/GenBank/DDBJ whole genome shotgun (WGS) entry which is preliminary data.</text>
</comment>
<evidence type="ECO:0000313" key="1">
    <source>
        <dbReference type="EMBL" id="RBP73069.1"/>
    </source>
</evidence>
<protein>
    <submittedName>
        <fullName evidence="1">Uncharacterized protein</fullName>
    </submittedName>
</protein>
<reference evidence="1 2" key="1">
    <citation type="submission" date="2018-06" db="EMBL/GenBank/DDBJ databases">
        <title>Freshwater and sediment microbial communities from various areas in North America, analyzing microbe dynamics in response to fracking.</title>
        <authorList>
            <person name="Lamendella R."/>
        </authorList>
    </citation>
    <scope>NUCLEOTIDE SEQUENCE [LARGE SCALE GENOMIC DNA]</scope>
    <source>
        <strain evidence="1 2">3b_TX</strain>
    </source>
</reference>